<feature type="compositionally biased region" description="Low complexity" evidence="1">
    <location>
        <begin position="99"/>
        <end position="113"/>
    </location>
</feature>
<comment type="caution">
    <text evidence="3">The sequence shown here is derived from an EMBL/GenBank/DDBJ whole genome shotgun (WGS) entry which is preliminary data.</text>
</comment>
<evidence type="ECO:0000256" key="2">
    <source>
        <dbReference type="SAM" id="Phobius"/>
    </source>
</evidence>
<feature type="transmembrane region" description="Helical" evidence="2">
    <location>
        <begin position="464"/>
        <end position="483"/>
    </location>
</feature>
<dbReference type="InterPro" id="IPR046671">
    <property type="entry name" value="DUF6541"/>
</dbReference>
<organism evidence="3 4">
    <name type="scientific">Falsarthrobacter nasiphocae</name>
    <dbReference type="NCBI Taxonomy" id="189863"/>
    <lineage>
        <taxon>Bacteria</taxon>
        <taxon>Bacillati</taxon>
        <taxon>Actinomycetota</taxon>
        <taxon>Actinomycetes</taxon>
        <taxon>Micrococcales</taxon>
        <taxon>Micrococcaceae</taxon>
        <taxon>Falsarthrobacter</taxon>
    </lineage>
</organism>
<evidence type="ECO:0000256" key="1">
    <source>
        <dbReference type="SAM" id="MobiDB-lite"/>
    </source>
</evidence>
<protein>
    <submittedName>
        <fullName evidence="3">Uncharacterized protein</fullName>
    </submittedName>
</protein>
<keyword evidence="2" id="KW-0472">Membrane</keyword>
<dbReference type="AlphaFoldDB" id="A0AAE4C6C0"/>
<evidence type="ECO:0000313" key="4">
    <source>
        <dbReference type="Proteomes" id="UP001247307"/>
    </source>
</evidence>
<proteinExistence type="predicted"/>
<feature type="transmembrane region" description="Helical" evidence="2">
    <location>
        <begin position="32"/>
        <end position="57"/>
    </location>
</feature>
<dbReference type="Pfam" id="PF20176">
    <property type="entry name" value="DUF6541"/>
    <property type="match status" value="1"/>
</dbReference>
<feature type="transmembrane region" description="Helical" evidence="2">
    <location>
        <begin position="208"/>
        <end position="233"/>
    </location>
</feature>
<dbReference type="EMBL" id="JAVDUI010000001">
    <property type="protein sequence ID" value="MDR6891997.1"/>
    <property type="molecule type" value="Genomic_DNA"/>
</dbReference>
<dbReference type="RefSeq" id="WP_309850394.1">
    <property type="nucleotide sequence ID" value="NZ_BAAAIU010000023.1"/>
</dbReference>
<sequence length="701" mass="72743">MRWSETLPFAAIAVAFIMVPGWCVLRALGARGLAALAGAGPVTVTIAGTSAVAAGALHVPWDWRAALATAGLTVAAAAAVRRLGGRLAPAAPSSPTPPAHAADLSPASMAGPAPAPHSSRLTAAVCGAALAFAGAVVSLRYALAFGNVEHVSQSYDNVYHLNAVRAIVRGQNGSSLTLGNLTPESQGFYPAAWHDLVALLFSASGLSIPATVTLVNIVTAAVIWPLGLLFLVTRVTGPRLLPMAITGAVAPAFPAFPYHMVDMGVLYPTHMAIAILPAALGFAIEALRLSAAPSPRLAAAALALVLPGLFLAHPSMLLALVAFVLPLVAARLYRLTLDRRSSPEAARAHRRFVLAALAYLASGAAAWVVLRPPASAATWRPVTSPSRALGEVLGGTPVGMPGGIPMMVLTVAGLVAIVRARRLTWVACLMGVSGALYIVCIAFAPTPLRLFVTGNWYNDWNRLAALLPMASAPVVVLGAEALMRSALAWAGAVRPVRALHGWAAGTRASRSTTAAAARRALGGRTVAASAVLAVAVAGLGLKLQTGSMRVKQEQVASRYSFVEGALLLSPDERALLERLPRHVREDQAIVANPRNGESLALALADRRVLKPHVHGAVSDDVQYLLDRWREAATDPLVCSAVRATGAYFALDFGGPYVSEVNQVLPGTEGLDRAAGVELVDAQGRARLFRVTVCGETGPQGR</sequence>
<feature type="region of interest" description="Disordered" evidence="1">
    <location>
        <begin position="89"/>
        <end position="113"/>
    </location>
</feature>
<feature type="transmembrane region" description="Helical" evidence="2">
    <location>
        <begin position="353"/>
        <end position="370"/>
    </location>
</feature>
<keyword evidence="4" id="KW-1185">Reference proteome</keyword>
<name>A0AAE4C6C0_9MICC</name>
<reference evidence="3" key="1">
    <citation type="submission" date="2023-07" db="EMBL/GenBank/DDBJ databases">
        <title>Sequencing the genomes of 1000 actinobacteria strains.</title>
        <authorList>
            <person name="Klenk H.-P."/>
        </authorList>
    </citation>
    <scope>NUCLEOTIDE SEQUENCE</scope>
    <source>
        <strain evidence="3">DSM 13988</strain>
    </source>
</reference>
<feature type="transmembrane region" description="Helical" evidence="2">
    <location>
        <begin position="316"/>
        <end position="333"/>
    </location>
</feature>
<feature type="transmembrane region" description="Helical" evidence="2">
    <location>
        <begin position="398"/>
        <end position="418"/>
    </location>
</feature>
<feature type="transmembrane region" description="Helical" evidence="2">
    <location>
        <begin position="240"/>
        <end position="259"/>
    </location>
</feature>
<feature type="transmembrane region" description="Helical" evidence="2">
    <location>
        <begin position="6"/>
        <end position="25"/>
    </location>
</feature>
<keyword evidence="2" id="KW-1133">Transmembrane helix</keyword>
<gene>
    <name evidence="3" type="ORF">J2S35_000937</name>
</gene>
<feature type="transmembrane region" description="Helical" evidence="2">
    <location>
        <begin position="121"/>
        <end position="143"/>
    </location>
</feature>
<evidence type="ECO:0000313" key="3">
    <source>
        <dbReference type="EMBL" id="MDR6891997.1"/>
    </source>
</evidence>
<keyword evidence="2" id="KW-0812">Transmembrane</keyword>
<feature type="transmembrane region" description="Helical" evidence="2">
    <location>
        <begin position="425"/>
        <end position="444"/>
    </location>
</feature>
<accession>A0AAE4C6C0</accession>
<dbReference type="Proteomes" id="UP001247307">
    <property type="component" value="Unassembled WGS sequence"/>
</dbReference>